<protein>
    <submittedName>
        <fullName evidence="1">Uncharacterized protein</fullName>
    </submittedName>
</protein>
<sequence length="116" mass="12963">EESPIRTRQSYLFALSAIDIYPNESPNHPQWSAKESLVCRKWLHGRYPLVITGIPNGIDISPTVVTTLPPPTWPTPVFAAVLIINDLSIPVTKLIEQFQISGIKVERNLLIVGSNY</sequence>
<feature type="non-terminal residue" evidence="1">
    <location>
        <position position="1"/>
    </location>
</feature>
<comment type="caution">
    <text evidence="1">The sequence shown here is derived from an EMBL/GenBank/DDBJ whole genome shotgun (WGS) entry which is preliminary data.</text>
</comment>
<evidence type="ECO:0000313" key="2">
    <source>
        <dbReference type="Proteomes" id="UP001054945"/>
    </source>
</evidence>
<keyword evidence="2" id="KW-1185">Reference proteome</keyword>
<accession>A0AAV4WH27</accession>
<dbReference type="EMBL" id="BPLR01016205">
    <property type="protein sequence ID" value="GIY82057.1"/>
    <property type="molecule type" value="Genomic_DNA"/>
</dbReference>
<name>A0AAV4WH27_CAEEX</name>
<dbReference type="Proteomes" id="UP001054945">
    <property type="component" value="Unassembled WGS sequence"/>
</dbReference>
<proteinExistence type="predicted"/>
<reference evidence="1 2" key="1">
    <citation type="submission" date="2021-06" db="EMBL/GenBank/DDBJ databases">
        <title>Caerostris extrusa draft genome.</title>
        <authorList>
            <person name="Kono N."/>
            <person name="Arakawa K."/>
        </authorList>
    </citation>
    <scope>NUCLEOTIDE SEQUENCE [LARGE SCALE GENOMIC DNA]</scope>
</reference>
<organism evidence="1 2">
    <name type="scientific">Caerostris extrusa</name>
    <name type="common">Bark spider</name>
    <name type="synonym">Caerostris bankana</name>
    <dbReference type="NCBI Taxonomy" id="172846"/>
    <lineage>
        <taxon>Eukaryota</taxon>
        <taxon>Metazoa</taxon>
        <taxon>Ecdysozoa</taxon>
        <taxon>Arthropoda</taxon>
        <taxon>Chelicerata</taxon>
        <taxon>Arachnida</taxon>
        <taxon>Araneae</taxon>
        <taxon>Araneomorphae</taxon>
        <taxon>Entelegynae</taxon>
        <taxon>Araneoidea</taxon>
        <taxon>Araneidae</taxon>
        <taxon>Caerostris</taxon>
    </lineage>
</organism>
<dbReference type="AlphaFoldDB" id="A0AAV4WH27"/>
<evidence type="ECO:0000313" key="1">
    <source>
        <dbReference type="EMBL" id="GIY82057.1"/>
    </source>
</evidence>
<gene>
    <name evidence="1" type="ORF">CEXT_353341</name>
</gene>